<protein>
    <recommendedName>
        <fullName evidence="4">Lipopolysaccharide assembly protein A domain-containing protein</fullName>
    </recommendedName>
</protein>
<keyword evidence="2" id="KW-0472">Membrane</keyword>
<evidence type="ECO:0000256" key="2">
    <source>
        <dbReference type="SAM" id="Phobius"/>
    </source>
</evidence>
<feature type="transmembrane region" description="Helical" evidence="2">
    <location>
        <begin position="41"/>
        <end position="62"/>
    </location>
</feature>
<name>A0A6J4LZ81_9ACTN</name>
<dbReference type="AlphaFoldDB" id="A0A6J4LZ81"/>
<keyword evidence="2" id="KW-1133">Transmembrane helix</keyword>
<gene>
    <name evidence="3" type="ORF">AVDCRST_MAG16-2030</name>
</gene>
<feature type="compositionally biased region" description="Basic and acidic residues" evidence="1">
    <location>
        <begin position="101"/>
        <end position="114"/>
    </location>
</feature>
<feature type="region of interest" description="Disordered" evidence="1">
    <location>
        <begin position="101"/>
        <end position="126"/>
    </location>
</feature>
<evidence type="ECO:0000256" key="1">
    <source>
        <dbReference type="SAM" id="MobiDB-lite"/>
    </source>
</evidence>
<accession>A0A6J4LZ81</accession>
<dbReference type="EMBL" id="CADCUE010000182">
    <property type="protein sequence ID" value="CAA9345417.1"/>
    <property type="molecule type" value="Genomic_DNA"/>
</dbReference>
<evidence type="ECO:0000313" key="3">
    <source>
        <dbReference type="EMBL" id="CAA9345417.1"/>
    </source>
</evidence>
<proteinExistence type="predicted"/>
<organism evidence="3">
    <name type="scientific">uncultured Frankineae bacterium</name>
    <dbReference type="NCBI Taxonomy" id="437475"/>
    <lineage>
        <taxon>Bacteria</taxon>
        <taxon>Bacillati</taxon>
        <taxon>Actinomycetota</taxon>
        <taxon>Actinomycetes</taxon>
        <taxon>Frankiales</taxon>
        <taxon>environmental samples</taxon>
    </lineage>
</organism>
<keyword evidence="2" id="KW-0812">Transmembrane</keyword>
<reference evidence="3" key="1">
    <citation type="submission" date="2020-02" db="EMBL/GenBank/DDBJ databases">
        <authorList>
            <person name="Meier V. D."/>
        </authorList>
    </citation>
    <scope>NUCLEOTIDE SEQUENCE</scope>
    <source>
        <strain evidence="3">AVDCRST_MAG16</strain>
    </source>
</reference>
<sequence>MVLLGAILLVLCLVLSAGMYLSNTDPVTAEAFGVSLANVSIGGLFLAGLVVGAVAVLALGMMTGGAARKRRKSVALKREVKNARGEQESLAERNARLEAELERERSASLPHTEETVTDSHGTRGRH</sequence>
<evidence type="ECO:0008006" key="4">
    <source>
        <dbReference type="Google" id="ProtNLM"/>
    </source>
</evidence>